<dbReference type="Pfam" id="PF12796">
    <property type="entry name" value="Ank_2"/>
    <property type="match status" value="3"/>
</dbReference>
<sequence>MLGKLFKKNADDLIEEIKNKNFNESKADTILKDININHTNQKLQNFLHLATLKNNYKAVAWLLKNGISVNEPDAEGQTALLMACKYKYIKCIEELLKYNVDVNKQDHDKKSAIEYIIENDLIQVYIKIKSKIKNINTKNSDGLSLLQIAIKNKSVEIVKDLLENPNLKNKKNILFFKETFLEEDIFKLLIPKFEKFSIEDKNKRNPLFYIVENGAKSKKMFSAFTQIVDINHVDDEGNNILLHYLNQLLTKEQKLQKEMSNKELEEEIEELINFIPNIVNSGIDLSVSNKNNETILLLPIKFKSLKVLTKLLECEVDVNIKNKNRDTALHYTINKSSDYLEINQLLLDFEADPNIKNKENVTPLEKLIDAILVVKSNKEIDDDSISFSMDYISLLEAILQNTNANLNMLNSKREPYFFEALRFGNFDLIKIFMKNGIDINQVDMEGTHILYKYMQENLKEENPNFKKQYYENLKTILLLGADVNTKDSFGGITLHKAILDLDINVVRILLNAGANINAIDDKGRTMVHNAVWKNDLKMFKYIYAHCQKQLNKPDKFGVLPINYAAFLGYSNLVHEMIELNAHINNTNKKSKYILDFLKKFHNNLPKILNEITEASKKDKVTKLISNMKKEFEVNS</sequence>
<accession>A0A4Q1B081</accession>
<feature type="repeat" description="ANK" evidence="3">
    <location>
        <begin position="489"/>
        <end position="521"/>
    </location>
</feature>
<dbReference type="SMART" id="SM00248">
    <property type="entry name" value="ANK"/>
    <property type="match status" value="11"/>
</dbReference>
<organism evidence="5 6">
    <name type="scientific">Halarcobacter mediterraneus</name>
    <dbReference type="NCBI Taxonomy" id="2023153"/>
    <lineage>
        <taxon>Bacteria</taxon>
        <taxon>Pseudomonadati</taxon>
        <taxon>Campylobacterota</taxon>
        <taxon>Epsilonproteobacteria</taxon>
        <taxon>Campylobacterales</taxon>
        <taxon>Arcobacteraceae</taxon>
        <taxon>Halarcobacter</taxon>
    </lineage>
</organism>
<dbReference type="InterPro" id="IPR002110">
    <property type="entry name" value="Ankyrin_rpt"/>
</dbReference>
<evidence type="ECO:0000313" key="6">
    <source>
        <dbReference type="Proteomes" id="UP000289718"/>
    </source>
</evidence>
<name>A0A4Q1B081_9BACT</name>
<proteinExistence type="predicted"/>
<dbReference type="AlphaFoldDB" id="A0A4Q1B081"/>
<dbReference type="Gene3D" id="1.25.40.20">
    <property type="entry name" value="Ankyrin repeat-containing domain"/>
    <property type="match status" value="3"/>
</dbReference>
<dbReference type="PANTHER" id="PTHR24198">
    <property type="entry name" value="ANKYRIN REPEAT AND PROTEIN KINASE DOMAIN-CONTAINING PROTEIN"/>
    <property type="match status" value="1"/>
</dbReference>
<evidence type="ECO:0000256" key="2">
    <source>
        <dbReference type="ARBA" id="ARBA00023043"/>
    </source>
</evidence>
<keyword evidence="2 3" id="KW-0040">ANK repeat</keyword>
<evidence type="ECO:0000313" key="5">
    <source>
        <dbReference type="EMBL" id="RXK11854.1"/>
    </source>
</evidence>
<evidence type="ECO:0000256" key="3">
    <source>
        <dbReference type="PROSITE-ProRule" id="PRU00023"/>
    </source>
</evidence>
<feature type="coiled-coil region" evidence="4">
    <location>
        <begin position="245"/>
        <end position="274"/>
    </location>
</feature>
<feature type="repeat" description="ANK" evidence="3">
    <location>
        <begin position="75"/>
        <end position="107"/>
    </location>
</feature>
<dbReference type="EMBL" id="NXIE01000005">
    <property type="protein sequence ID" value="RXK11854.1"/>
    <property type="molecule type" value="Genomic_DNA"/>
</dbReference>
<dbReference type="SUPFAM" id="SSF48403">
    <property type="entry name" value="Ankyrin repeat"/>
    <property type="match status" value="2"/>
</dbReference>
<keyword evidence="4" id="KW-0175">Coiled coil</keyword>
<dbReference type="PANTHER" id="PTHR24198:SF165">
    <property type="entry name" value="ANKYRIN REPEAT-CONTAINING PROTEIN-RELATED"/>
    <property type="match status" value="1"/>
</dbReference>
<keyword evidence="6" id="KW-1185">Reference proteome</keyword>
<evidence type="ECO:0000256" key="1">
    <source>
        <dbReference type="ARBA" id="ARBA00022737"/>
    </source>
</evidence>
<reference evidence="5 6" key="1">
    <citation type="submission" date="2017-09" db="EMBL/GenBank/DDBJ databases">
        <title>Genomics of the genus Arcobacter.</title>
        <authorList>
            <person name="Perez-Cataluna A."/>
            <person name="Figueras M.J."/>
            <person name="Salas-Masso N."/>
        </authorList>
    </citation>
    <scope>NUCLEOTIDE SEQUENCE [LARGE SCALE GENOMIC DNA]</scope>
    <source>
        <strain evidence="5 6">F156-34</strain>
    </source>
</reference>
<comment type="caution">
    <text evidence="5">The sequence shown here is derived from an EMBL/GenBank/DDBJ whole genome shotgun (WGS) entry which is preliminary data.</text>
</comment>
<dbReference type="RefSeq" id="WP_129062307.1">
    <property type="nucleotide sequence ID" value="NZ_NXIE01000005.1"/>
</dbReference>
<protein>
    <submittedName>
        <fullName evidence="5">Uncharacterized protein</fullName>
    </submittedName>
</protein>
<dbReference type="PROSITE" id="PS50297">
    <property type="entry name" value="ANK_REP_REGION"/>
    <property type="match status" value="2"/>
</dbReference>
<keyword evidence="1" id="KW-0677">Repeat</keyword>
<dbReference type="Proteomes" id="UP000289718">
    <property type="component" value="Unassembled WGS sequence"/>
</dbReference>
<feature type="repeat" description="ANK" evidence="3">
    <location>
        <begin position="42"/>
        <end position="74"/>
    </location>
</feature>
<dbReference type="OrthoDB" id="5346495at2"/>
<gene>
    <name evidence="5" type="ORF">CP965_11775</name>
</gene>
<dbReference type="PROSITE" id="PS50088">
    <property type="entry name" value="ANK_REPEAT"/>
    <property type="match status" value="3"/>
</dbReference>
<dbReference type="InterPro" id="IPR036770">
    <property type="entry name" value="Ankyrin_rpt-contain_sf"/>
</dbReference>
<evidence type="ECO:0000256" key="4">
    <source>
        <dbReference type="SAM" id="Coils"/>
    </source>
</evidence>